<protein>
    <recommendedName>
        <fullName evidence="9">Protoheme IX farnesyltransferase</fullName>
        <ecNumber evidence="9">2.5.1.141</ecNumber>
    </recommendedName>
    <alternativeName>
        <fullName evidence="9">Heme B farnesyltransferase</fullName>
    </alternativeName>
    <alternativeName>
        <fullName evidence="9">Heme O synthase</fullName>
    </alternativeName>
</protein>
<comment type="subcellular location">
    <subcellularLocation>
        <location evidence="9">Cell membrane</location>
        <topology evidence="9">Multi-pass membrane protein</topology>
    </subcellularLocation>
    <subcellularLocation>
        <location evidence="1">Membrane</location>
        <topology evidence="1">Multi-pass membrane protein</topology>
    </subcellularLocation>
</comment>
<keyword evidence="5 9" id="KW-1133">Transmembrane helix</keyword>
<feature type="transmembrane region" description="Helical" evidence="9">
    <location>
        <begin position="237"/>
        <end position="254"/>
    </location>
</feature>
<feature type="transmembrane region" description="Helical" evidence="9">
    <location>
        <begin position="188"/>
        <end position="209"/>
    </location>
</feature>
<comment type="subunit">
    <text evidence="9">Interacts with CtaA.</text>
</comment>
<dbReference type="OrthoDB" id="9814417at2"/>
<dbReference type="InterPro" id="IPR044878">
    <property type="entry name" value="UbiA_sf"/>
</dbReference>
<feature type="transmembrane region" description="Helical" evidence="9">
    <location>
        <begin position="162"/>
        <end position="182"/>
    </location>
</feature>
<evidence type="ECO:0000256" key="7">
    <source>
        <dbReference type="ARBA" id="ARBA00023136"/>
    </source>
</evidence>
<evidence type="ECO:0000256" key="2">
    <source>
        <dbReference type="ARBA" id="ARBA00022475"/>
    </source>
</evidence>
<dbReference type="InterPro" id="IPR006369">
    <property type="entry name" value="Protohaem_IX_farnesylTrfase"/>
</dbReference>
<dbReference type="InterPro" id="IPR000537">
    <property type="entry name" value="UbiA_prenyltransferase"/>
</dbReference>
<sequence length="309" mass="34597">MSENTTVPLKANETIGHENKRSVKTVLLDLIYLLKGLVLVANVFPVLAGFWLALAFTGTTLSEQWGLFLYTMIGSTLVIAGALALNNWYEVDLDQAMERTQKRPTVTGSFSLNAVLALGISFTAVGFMLLLQTTTEAVIYGFIGWFTYVVLYTFWSKRKYTLNTMIGAISGAVTPLIGWTAIAPGFHIVPITVALIVLIWQMPHTFSIAMRRYDDYKRAGVAMLPVLYGFEVTKRQILVYVTCLLPLPFFLWSLGTTFVVIATLLNVAWIAIAIKGLYTKNDVKWANLIFIYSVNYLMILFSLMIIVTW</sequence>
<dbReference type="CDD" id="cd13957">
    <property type="entry name" value="PT_UbiA_Cox10"/>
    <property type="match status" value="1"/>
</dbReference>
<comment type="function">
    <text evidence="9">Converts heme B (protoheme IX) to heme O by substitution of the vinyl group on carbon 2 of heme B porphyrin ring with a hydroxyethyl farnesyl side group.</text>
</comment>
<dbReference type="PROSITE" id="PS00943">
    <property type="entry name" value="UBIA"/>
    <property type="match status" value="1"/>
</dbReference>
<dbReference type="PANTHER" id="PTHR43448">
    <property type="entry name" value="PROTOHEME IX FARNESYLTRANSFERASE, MITOCHONDRIAL"/>
    <property type="match status" value="1"/>
</dbReference>
<evidence type="ECO:0000256" key="4">
    <source>
        <dbReference type="ARBA" id="ARBA00022692"/>
    </source>
</evidence>
<evidence type="ECO:0000256" key="9">
    <source>
        <dbReference type="HAMAP-Rule" id="MF_00154"/>
    </source>
</evidence>
<accession>A0A0F5HIT0</accession>
<dbReference type="GO" id="GO:0048034">
    <property type="term" value="P:heme O biosynthetic process"/>
    <property type="evidence" value="ECO:0007669"/>
    <property type="project" value="UniProtKB-UniRule"/>
</dbReference>
<organism evidence="10 11">
    <name type="scientific">Bacillus thermotolerans</name>
    <name type="common">Quasibacillus thermotolerans</name>
    <dbReference type="NCBI Taxonomy" id="1221996"/>
    <lineage>
        <taxon>Bacteria</taxon>
        <taxon>Bacillati</taxon>
        <taxon>Bacillota</taxon>
        <taxon>Bacilli</taxon>
        <taxon>Bacillales</taxon>
        <taxon>Bacillaceae</taxon>
        <taxon>Bacillus</taxon>
    </lineage>
</organism>
<keyword evidence="3 9" id="KW-0808">Transferase</keyword>
<dbReference type="UniPathway" id="UPA00834">
    <property type="reaction ID" value="UER00712"/>
</dbReference>
<gene>
    <name evidence="9" type="primary">ctaB</name>
    <name evidence="10" type="ORF">QY95_03272</name>
</gene>
<comment type="caution">
    <text evidence="10">The sequence shown here is derived from an EMBL/GenBank/DDBJ whole genome shotgun (WGS) entry which is preliminary data.</text>
</comment>
<keyword evidence="7 9" id="KW-0472">Membrane</keyword>
<name>A0A0F5HRL7_BACTR</name>
<dbReference type="GO" id="GO:0008495">
    <property type="term" value="F:protoheme IX farnesyltransferase activity"/>
    <property type="evidence" value="ECO:0007669"/>
    <property type="project" value="UniProtKB-UniRule"/>
</dbReference>
<feature type="transmembrane region" description="Helical" evidence="9">
    <location>
        <begin position="30"/>
        <end position="55"/>
    </location>
</feature>
<dbReference type="HAMAP" id="MF_00154">
    <property type="entry name" value="CyoE_CtaB"/>
    <property type="match status" value="1"/>
</dbReference>
<dbReference type="EMBL" id="JWIR02000067">
    <property type="protein sequence ID" value="KKB35908.1"/>
    <property type="molecule type" value="Genomic_DNA"/>
</dbReference>
<proteinExistence type="inferred from homology"/>
<dbReference type="PANTHER" id="PTHR43448:SF2">
    <property type="entry name" value="PROTOHEME IX FARNESYLTRANSFERASE, MITOCHONDRIAL"/>
    <property type="match status" value="1"/>
</dbReference>
<accession>A0A0F5HRL7</accession>
<dbReference type="EC" id="2.5.1.141" evidence="9"/>
<dbReference type="AlphaFoldDB" id="A0A0F5HRL7"/>
<dbReference type="InterPro" id="IPR030470">
    <property type="entry name" value="UbiA_prenylTrfase_CS"/>
</dbReference>
<comment type="miscellaneous">
    <text evidence="9">Carbon 2 of the heme B porphyrin ring is defined according to the Fischer nomenclature.</text>
</comment>
<keyword evidence="11" id="KW-1185">Reference proteome</keyword>
<feature type="transmembrane region" description="Helical" evidence="9">
    <location>
        <begin position="110"/>
        <end position="131"/>
    </location>
</feature>
<comment type="catalytic activity">
    <reaction evidence="8 9">
        <text>heme b + (2E,6E)-farnesyl diphosphate + H2O = Fe(II)-heme o + diphosphate</text>
        <dbReference type="Rhea" id="RHEA:28070"/>
        <dbReference type="ChEBI" id="CHEBI:15377"/>
        <dbReference type="ChEBI" id="CHEBI:33019"/>
        <dbReference type="ChEBI" id="CHEBI:60344"/>
        <dbReference type="ChEBI" id="CHEBI:60530"/>
        <dbReference type="ChEBI" id="CHEBI:175763"/>
        <dbReference type="EC" id="2.5.1.141"/>
    </reaction>
</comment>
<feature type="transmembrane region" description="Helical" evidence="9">
    <location>
        <begin position="137"/>
        <end position="155"/>
    </location>
</feature>
<comment type="pathway">
    <text evidence="9">Porphyrin-containing compound metabolism; heme O biosynthesis; heme O from protoheme: step 1/1.</text>
</comment>
<evidence type="ECO:0000256" key="5">
    <source>
        <dbReference type="ARBA" id="ARBA00022989"/>
    </source>
</evidence>
<reference evidence="10" key="1">
    <citation type="submission" date="2015-02" db="EMBL/GenBank/DDBJ databases">
        <title>Genome Assembly of Bacillaceae bacterium MTCC 8252.</title>
        <authorList>
            <person name="Verma A."/>
            <person name="Khatri I."/>
            <person name="Mual P."/>
            <person name="Subramanian S."/>
            <person name="Krishnamurthi S."/>
        </authorList>
    </citation>
    <scope>NUCLEOTIDE SEQUENCE [LARGE SCALE GENOMIC DNA]</scope>
    <source>
        <strain evidence="10">MTCC 8252</strain>
    </source>
</reference>
<feature type="transmembrane region" description="Helical" evidence="9">
    <location>
        <begin position="260"/>
        <end position="278"/>
    </location>
</feature>
<keyword evidence="6 9" id="KW-0350">Heme biosynthesis</keyword>
<dbReference type="STRING" id="1221996.QY95_03272"/>
<keyword evidence="4 9" id="KW-0812">Transmembrane</keyword>
<dbReference type="GO" id="GO:0005886">
    <property type="term" value="C:plasma membrane"/>
    <property type="evidence" value="ECO:0007669"/>
    <property type="project" value="UniProtKB-SubCell"/>
</dbReference>
<dbReference type="Proteomes" id="UP000031563">
    <property type="component" value="Unassembled WGS sequence"/>
</dbReference>
<dbReference type="NCBIfam" id="TIGR01473">
    <property type="entry name" value="cyoE_ctaB"/>
    <property type="match status" value="1"/>
</dbReference>
<dbReference type="Gene3D" id="1.10.357.140">
    <property type="entry name" value="UbiA prenyltransferase"/>
    <property type="match status" value="1"/>
</dbReference>
<evidence type="ECO:0000256" key="3">
    <source>
        <dbReference type="ARBA" id="ARBA00022679"/>
    </source>
</evidence>
<keyword evidence="2 9" id="KW-1003">Cell membrane</keyword>
<dbReference type="Pfam" id="PF01040">
    <property type="entry name" value="UbiA"/>
    <property type="match status" value="1"/>
</dbReference>
<evidence type="ECO:0000256" key="8">
    <source>
        <dbReference type="ARBA" id="ARBA00047690"/>
    </source>
</evidence>
<evidence type="ECO:0000256" key="6">
    <source>
        <dbReference type="ARBA" id="ARBA00023133"/>
    </source>
</evidence>
<evidence type="ECO:0000313" key="11">
    <source>
        <dbReference type="Proteomes" id="UP000031563"/>
    </source>
</evidence>
<feature type="transmembrane region" description="Helical" evidence="9">
    <location>
        <begin position="67"/>
        <end position="89"/>
    </location>
</feature>
<feature type="transmembrane region" description="Helical" evidence="9">
    <location>
        <begin position="285"/>
        <end position="307"/>
    </location>
</feature>
<comment type="similarity">
    <text evidence="9">Belongs to the UbiA prenyltransferase family. Protoheme IX farnesyltransferase subfamily.</text>
</comment>
<dbReference type="RefSeq" id="WP_052725931.1">
    <property type="nucleotide sequence ID" value="NZ_JWIR02000067.1"/>
</dbReference>
<evidence type="ECO:0000313" key="10">
    <source>
        <dbReference type="EMBL" id="KKB35908.1"/>
    </source>
</evidence>
<evidence type="ECO:0000256" key="1">
    <source>
        <dbReference type="ARBA" id="ARBA00004141"/>
    </source>
</evidence>